<name>A0A2X0M3Q0_9BASI</name>
<evidence type="ECO:0000313" key="2">
    <source>
        <dbReference type="Proteomes" id="UP000249723"/>
    </source>
</evidence>
<sequence length="259" mass="27285">MTQGEGLVTPGRARARARAWEGFNAFGATLWVGVEGGEKAGRSLTFRSASSSFPTGTPESLNVNVVEAEPWCKVVSSVPKYPSGQVGARQLVVIEVGALTSSTLPVMLRPNNSTSAPTSGRNLAGLRDQRGIFCSFVRNSHSVAASHMNSPSALTTAVLNDWPLLPWPTETDEPDGTVGLDWLVVAEEEAVAVAGVEAPEPAPEPPSTSESKSLPWASIKSAGKRWKMGRSLLAKAFLAIVLNASDFLVAAESSVEVKT</sequence>
<evidence type="ECO:0000313" key="1">
    <source>
        <dbReference type="EMBL" id="SCZ97039.1"/>
    </source>
</evidence>
<dbReference type="EMBL" id="FMWP01000092">
    <property type="protein sequence ID" value="SCZ97039.1"/>
    <property type="molecule type" value="Genomic_DNA"/>
</dbReference>
<organism evidence="1 2">
    <name type="scientific">Microbotryum saponariae</name>
    <dbReference type="NCBI Taxonomy" id="289078"/>
    <lineage>
        <taxon>Eukaryota</taxon>
        <taxon>Fungi</taxon>
        <taxon>Dikarya</taxon>
        <taxon>Basidiomycota</taxon>
        <taxon>Pucciniomycotina</taxon>
        <taxon>Microbotryomycetes</taxon>
        <taxon>Microbotryales</taxon>
        <taxon>Microbotryaceae</taxon>
        <taxon>Microbotryum</taxon>
    </lineage>
</organism>
<dbReference type="Proteomes" id="UP000249723">
    <property type="component" value="Unassembled WGS sequence"/>
</dbReference>
<proteinExistence type="predicted"/>
<gene>
    <name evidence="1" type="ORF">BZ3500_MVSOF-1268-A1-R1_CHR4-2G06948</name>
</gene>
<dbReference type="AlphaFoldDB" id="A0A2X0M3Q0"/>
<reference evidence="2" key="1">
    <citation type="submission" date="2016-10" db="EMBL/GenBank/DDBJ databases">
        <authorList>
            <person name="Jeantristanb JTB J.-T."/>
            <person name="Ricardo R."/>
        </authorList>
    </citation>
    <scope>NUCLEOTIDE SEQUENCE [LARGE SCALE GENOMIC DNA]</scope>
</reference>
<accession>A0A2X0M3Q0</accession>
<keyword evidence="2" id="KW-1185">Reference proteome</keyword>
<protein>
    <submittedName>
        <fullName evidence="1">BZ3500_MvSof-1268-A1-R1_Chr4-2g06948 protein</fullName>
    </submittedName>
</protein>